<name>A0ABY7WG40_9SPHI</name>
<reference evidence="2 3" key="1">
    <citation type="submission" date="2023-02" db="EMBL/GenBank/DDBJ databases">
        <title>Genome sequence of Sphingobacterium sp. KACC 22765.</title>
        <authorList>
            <person name="Kim S."/>
            <person name="Heo J."/>
            <person name="Kwon S.-W."/>
        </authorList>
    </citation>
    <scope>NUCLEOTIDE SEQUENCE [LARGE SCALE GENOMIC DNA]</scope>
    <source>
        <strain evidence="2 3">KACC 22765</strain>
    </source>
</reference>
<dbReference type="Proteomes" id="UP001221558">
    <property type="component" value="Chromosome"/>
</dbReference>
<sequence>MSNTFHLQRFFSLITRQWIGFGKIYLMALTIAAGVIAAFYGYALYEFHEGISFSNVAYRDVLDFRVPLFPILGIFFVTIISGTYFSDYGQKAKAIFEVLIPASRLEKFLTAVFYTIIVSMVSYMIVYLLIDFCAVSYMRRQLISMAYQEDGNTLLMDRFAYLTQYAIPQRMMYFYFLPFLFNAIFLFGSIAFRNFQYIKTAVSMIIYIAVWSFATIYLVKLLTRDSVWVQQHTFWQEENHVYQLICAIGFLLTGVFWGLGYLRLKEKEV</sequence>
<protein>
    <recommendedName>
        <fullName evidence="4">ABC-2 family transporter protein</fullName>
    </recommendedName>
</protein>
<dbReference type="RefSeq" id="WP_274266224.1">
    <property type="nucleotide sequence ID" value="NZ_CP117880.1"/>
</dbReference>
<proteinExistence type="predicted"/>
<keyword evidence="1" id="KW-0472">Membrane</keyword>
<evidence type="ECO:0000313" key="2">
    <source>
        <dbReference type="EMBL" id="WDF67496.1"/>
    </source>
</evidence>
<feature type="transmembrane region" description="Helical" evidence="1">
    <location>
        <begin position="242"/>
        <end position="262"/>
    </location>
</feature>
<evidence type="ECO:0000313" key="3">
    <source>
        <dbReference type="Proteomes" id="UP001221558"/>
    </source>
</evidence>
<evidence type="ECO:0008006" key="4">
    <source>
        <dbReference type="Google" id="ProtNLM"/>
    </source>
</evidence>
<keyword evidence="3" id="KW-1185">Reference proteome</keyword>
<keyword evidence="1" id="KW-0812">Transmembrane</keyword>
<evidence type="ECO:0000256" key="1">
    <source>
        <dbReference type="SAM" id="Phobius"/>
    </source>
</evidence>
<feature type="transmembrane region" description="Helical" evidence="1">
    <location>
        <begin position="65"/>
        <end position="87"/>
    </location>
</feature>
<feature type="transmembrane region" description="Helical" evidence="1">
    <location>
        <begin position="24"/>
        <end position="45"/>
    </location>
</feature>
<feature type="transmembrane region" description="Helical" evidence="1">
    <location>
        <begin position="108"/>
        <end position="130"/>
    </location>
</feature>
<keyword evidence="1" id="KW-1133">Transmembrane helix</keyword>
<accession>A0ABY7WG40</accession>
<gene>
    <name evidence="2" type="ORF">PQ465_14450</name>
</gene>
<organism evidence="2 3">
    <name type="scientific">Sphingobacterium oryzagri</name>
    <dbReference type="NCBI Taxonomy" id="3025669"/>
    <lineage>
        <taxon>Bacteria</taxon>
        <taxon>Pseudomonadati</taxon>
        <taxon>Bacteroidota</taxon>
        <taxon>Sphingobacteriia</taxon>
        <taxon>Sphingobacteriales</taxon>
        <taxon>Sphingobacteriaceae</taxon>
        <taxon>Sphingobacterium</taxon>
    </lineage>
</organism>
<feature type="transmembrane region" description="Helical" evidence="1">
    <location>
        <begin position="204"/>
        <end position="222"/>
    </location>
</feature>
<dbReference type="EMBL" id="CP117880">
    <property type="protein sequence ID" value="WDF67496.1"/>
    <property type="molecule type" value="Genomic_DNA"/>
</dbReference>
<feature type="transmembrane region" description="Helical" evidence="1">
    <location>
        <begin position="172"/>
        <end position="192"/>
    </location>
</feature>